<dbReference type="RefSeq" id="XP_007313478.1">
    <property type="nucleotide sequence ID" value="XM_007313416.1"/>
</dbReference>
<dbReference type="GeneID" id="18809674"/>
<dbReference type="Pfam" id="PF14234">
    <property type="entry name" value="DUF4336"/>
    <property type="match status" value="1"/>
</dbReference>
<dbReference type="AlphaFoldDB" id="F8NI85"/>
<dbReference type="PANTHER" id="PTHR33835">
    <property type="entry name" value="YALI0C07656P"/>
    <property type="match status" value="1"/>
</dbReference>
<proteinExistence type="predicted"/>
<sequence>MSDMVIREVTKGVWTFSCPFARFGIMPIGGRTTAIQMKAGGVWVLASTPLTDETKSTIDALGKVKFIVGPDAVHYLFLPQFKKAYPDAKLIAVADVANKLSDKSLRFDGLWGQDPADTKYGFEDEIKHCYFSGHSNKDVAFLHTASKTLIQADLLFNLPAREQYSKSSLSIPFNFSPSSWLHQKLVSFIALDKGAMKRDATTVASWDFNRIIPCHGDVIETDGNKAWREAYKHFID</sequence>
<dbReference type="OrthoDB" id="421671at2759"/>
<protein>
    <recommendedName>
        <fullName evidence="2">DUF4336 domain-containing protein</fullName>
    </recommendedName>
</protein>
<reference evidence="1" key="1">
    <citation type="submission" date="2011-04" db="EMBL/GenBank/DDBJ databases">
        <title>Evolution of plant cell wall degrading machinery underlies the functional diversity of forest fungi.</title>
        <authorList>
            <consortium name="US DOE Joint Genome Institute (JGI-PGF)"/>
            <person name="Eastwood D.C."/>
            <person name="Floudas D."/>
            <person name="Binder M."/>
            <person name="Majcherczyk A."/>
            <person name="Schneider P."/>
            <person name="Aerts A."/>
            <person name="Asiegbu F.O."/>
            <person name="Baker S.E."/>
            <person name="Barry K."/>
            <person name="Bendiksby M."/>
            <person name="Blumentritt M."/>
            <person name="Coutinho P.M."/>
            <person name="Cullen D."/>
            <person name="Cullen D."/>
            <person name="Gathman A."/>
            <person name="Goodell B."/>
            <person name="Henrissat B."/>
            <person name="Ihrmark K."/>
            <person name="Kauserud H."/>
            <person name="Kohler A."/>
            <person name="LaButti K."/>
            <person name="Lapidus A."/>
            <person name="Lavin J.L."/>
            <person name="Lee Y.-H."/>
            <person name="Lindquist E."/>
            <person name="Lilly W."/>
            <person name="Lucas S."/>
            <person name="Morin E."/>
            <person name="Murat C."/>
            <person name="Oguiza J.A."/>
            <person name="Park J."/>
            <person name="Pisabarro A.G."/>
            <person name="Riley R."/>
            <person name="Rosling A."/>
            <person name="Salamov A."/>
            <person name="Schmidt O."/>
            <person name="Schmutz J."/>
            <person name="Skrede I."/>
            <person name="Stenlid J."/>
            <person name="Wiebenga A."/>
            <person name="Xie X."/>
            <person name="Kues U."/>
            <person name="Hibbett D.S."/>
            <person name="Hoffmeister D."/>
            <person name="Hogberg N."/>
            <person name="Martin F."/>
            <person name="Grigoriev I.V."/>
            <person name="Watkinson S.C."/>
        </authorList>
    </citation>
    <scope>NUCLEOTIDE SEQUENCE</scope>
    <source>
        <strain evidence="1">S7.9</strain>
    </source>
</reference>
<evidence type="ECO:0000313" key="1">
    <source>
        <dbReference type="EMBL" id="EGO29236.1"/>
    </source>
</evidence>
<dbReference type="SUPFAM" id="SSF56281">
    <property type="entry name" value="Metallo-hydrolase/oxidoreductase"/>
    <property type="match status" value="1"/>
</dbReference>
<dbReference type="Gene3D" id="3.60.15.10">
    <property type="entry name" value="Ribonuclease Z/Hydroxyacylglutathione hydrolase-like"/>
    <property type="match status" value="1"/>
</dbReference>
<dbReference type="KEGG" id="sla:SERLADRAFT_359387"/>
<dbReference type="InterPro" id="IPR036866">
    <property type="entry name" value="RibonucZ/Hydroxyglut_hydro"/>
</dbReference>
<dbReference type="Proteomes" id="UP000008064">
    <property type="component" value="Unassembled WGS sequence"/>
</dbReference>
<dbReference type="InterPro" id="IPR025638">
    <property type="entry name" value="DUF4336"/>
</dbReference>
<dbReference type="EMBL" id="GL945429">
    <property type="protein sequence ID" value="EGO29236.1"/>
    <property type="molecule type" value="Genomic_DNA"/>
</dbReference>
<name>F8NI85_SERL9</name>
<gene>
    <name evidence="1" type="ORF">SERLADRAFT_359387</name>
</gene>
<organism>
    <name type="scientific">Serpula lacrymans var. lacrymans (strain S7.9)</name>
    <name type="common">Dry rot fungus</name>
    <dbReference type="NCBI Taxonomy" id="578457"/>
    <lineage>
        <taxon>Eukaryota</taxon>
        <taxon>Fungi</taxon>
        <taxon>Dikarya</taxon>
        <taxon>Basidiomycota</taxon>
        <taxon>Agaricomycotina</taxon>
        <taxon>Agaricomycetes</taxon>
        <taxon>Agaricomycetidae</taxon>
        <taxon>Boletales</taxon>
        <taxon>Coniophorineae</taxon>
        <taxon>Serpulaceae</taxon>
        <taxon>Serpula</taxon>
    </lineage>
</organism>
<dbReference type="HOGENOM" id="CLU_056292_1_0_1"/>
<accession>F8NI85</accession>
<dbReference type="PANTHER" id="PTHR33835:SF1">
    <property type="entry name" value="METALLO-BETA-LACTAMASE DOMAIN-CONTAINING PROTEIN"/>
    <property type="match status" value="1"/>
</dbReference>
<evidence type="ECO:0008006" key="2">
    <source>
        <dbReference type="Google" id="ProtNLM"/>
    </source>
</evidence>